<feature type="transmembrane region" description="Helical" evidence="2">
    <location>
        <begin position="12"/>
        <end position="35"/>
    </location>
</feature>
<keyword evidence="1" id="KW-0067">ATP-binding</keyword>
<name>W7IMG3_9PSEU</name>
<feature type="transmembrane region" description="Helical" evidence="2">
    <location>
        <begin position="42"/>
        <end position="59"/>
    </location>
</feature>
<feature type="transmembrane region" description="Helical" evidence="2">
    <location>
        <begin position="65"/>
        <end position="83"/>
    </location>
</feature>
<evidence type="ECO:0000259" key="3">
    <source>
        <dbReference type="PROSITE" id="PS50901"/>
    </source>
</evidence>
<sequence>MEVARPRLPWWTLLPGGVKLVLSPIALVVVAAWVVAKVVRVAWYYPTTVALGLVGVWVYSVNGWVLGGLALVVGVGSAVWWWRDSDGFHTRVRWVRTGVRRASVYAPQWRTVMRLASLDGKVRGREYLPTLRRTRSDWWRDTVHVRMVKGQAPEQWEVRASGLAHAFGARSCRVRVTRPGALALDLVRSDPLATVLRVPALVEDAVVDLRRVTIGRTESGKPWRLKLLGGQHLVVGVQGAGKGSVLWSTLWGIAPLLRSGGVRLVGIDPKGGMELGQAPELFDRLVFDNGPDAVEVLEGLAEDVRERAGRYRGVRRWWSPETDEPFTLLVVDELADLIAYQPDRKLRERAQGALQTITSQGRAPGFGVLGLVQDPRKEIVPFRNLFTTRTALRLDEAVQVDMVLGDGVRARGANAHDISEHTPGVAWVKEDGRREPVRARAFYPTDSDLVELRHFVTGTSAAIVPFPDREVRGGEAA</sequence>
<evidence type="ECO:0000313" key="4">
    <source>
        <dbReference type="EMBL" id="EWC62065.1"/>
    </source>
</evidence>
<dbReference type="PROSITE" id="PS50901">
    <property type="entry name" value="FTSK"/>
    <property type="match status" value="1"/>
</dbReference>
<keyword evidence="1" id="KW-0547">Nucleotide-binding</keyword>
<dbReference type="Gene3D" id="3.40.50.300">
    <property type="entry name" value="P-loop containing nucleotide triphosphate hydrolases"/>
    <property type="match status" value="1"/>
</dbReference>
<accession>W7IMG3</accession>
<comment type="caution">
    <text evidence="4">The sequence shown here is derived from an EMBL/GenBank/DDBJ whole genome shotgun (WGS) entry which is preliminary data.</text>
</comment>
<feature type="domain" description="FtsK" evidence="3">
    <location>
        <begin position="220"/>
        <end position="401"/>
    </location>
</feature>
<dbReference type="EMBL" id="AYXG01000089">
    <property type="protein sequence ID" value="EWC62065.1"/>
    <property type="molecule type" value="Genomic_DNA"/>
</dbReference>
<dbReference type="SUPFAM" id="SSF52540">
    <property type="entry name" value="P-loop containing nucleoside triphosphate hydrolases"/>
    <property type="match status" value="1"/>
</dbReference>
<evidence type="ECO:0000313" key="5">
    <source>
        <dbReference type="Proteomes" id="UP000019277"/>
    </source>
</evidence>
<dbReference type="InterPro" id="IPR027417">
    <property type="entry name" value="P-loop_NTPase"/>
</dbReference>
<reference evidence="4 5" key="1">
    <citation type="journal article" date="2014" name="Genome Announc.">
        <title>Draft Genome Sequence of the Antitrypanosomally Active Sponge-Associated Bacterium Actinokineospora sp. Strain EG49.</title>
        <authorList>
            <person name="Harjes J."/>
            <person name="Ryu T."/>
            <person name="Abdelmohsen U.R."/>
            <person name="Moitinho-Silva L."/>
            <person name="Horn H."/>
            <person name="Ravasi T."/>
            <person name="Hentschel U."/>
        </authorList>
    </citation>
    <scope>NUCLEOTIDE SEQUENCE [LARGE SCALE GENOMIC DNA]</scope>
    <source>
        <strain evidence="4 5">EG49</strain>
    </source>
</reference>
<feature type="binding site" evidence="1">
    <location>
        <begin position="236"/>
        <end position="243"/>
    </location>
    <ligand>
        <name>ATP</name>
        <dbReference type="ChEBI" id="CHEBI:30616"/>
    </ligand>
</feature>
<dbReference type="Proteomes" id="UP000019277">
    <property type="component" value="Unassembled WGS sequence"/>
</dbReference>
<keyword evidence="2" id="KW-0472">Membrane</keyword>
<gene>
    <name evidence="4" type="ORF">UO65_2579</name>
</gene>
<dbReference type="GO" id="GO:0005524">
    <property type="term" value="F:ATP binding"/>
    <property type="evidence" value="ECO:0007669"/>
    <property type="project" value="UniProtKB-UniRule"/>
</dbReference>
<evidence type="ECO:0000256" key="1">
    <source>
        <dbReference type="PROSITE-ProRule" id="PRU00289"/>
    </source>
</evidence>
<keyword evidence="2" id="KW-0812">Transmembrane</keyword>
<dbReference type="GO" id="GO:0003677">
    <property type="term" value="F:DNA binding"/>
    <property type="evidence" value="ECO:0007669"/>
    <property type="project" value="InterPro"/>
</dbReference>
<keyword evidence="2" id="KW-1133">Transmembrane helix</keyword>
<dbReference type="eggNOG" id="COG1674">
    <property type="taxonomic scope" value="Bacteria"/>
</dbReference>
<dbReference type="InterPro" id="IPR002543">
    <property type="entry name" value="FtsK_dom"/>
</dbReference>
<organism evidence="4 5">
    <name type="scientific">Actinokineospora spheciospongiae</name>
    <dbReference type="NCBI Taxonomy" id="909613"/>
    <lineage>
        <taxon>Bacteria</taxon>
        <taxon>Bacillati</taxon>
        <taxon>Actinomycetota</taxon>
        <taxon>Actinomycetes</taxon>
        <taxon>Pseudonocardiales</taxon>
        <taxon>Pseudonocardiaceae</taxon>
        <taxon>Actinokineospora</taxon>
    </lineage>
</organism>
<evidence type="ECO:0000256" key="2">
    <source>
        <dbReference type="SAM" id="Phobius"/>
    </source>
</evidence>
<dbReference type="PATRIC" id="fig|909613.9.peg.2584"/>
<dbReference type="AlphaFoldDB" id="W7IMG3"/>
<keyword evidence="5" id="KW-1185">Reference proteome</keyword>
<proteinExistence type="predicted"/>
<protein>
    <submittedName>
        <fullName evidence="4">Transfer protein traSA</fullName>
    </submittedName>
</protein>
<dbReference type="STRING" id="909613.UO65_2579"/>